<dbReference type="EMBL" id="JAZAVJ010000198">
    <property type="protein sequence ID" value="KAK7408114.1"/>
    <property type="molecule type" value="Genomic_DNA"/>
</dbReference>
<reference evidence="1 2" key="1">
    <citation type="journal article" date="2025" name="Microbiol. Resour. Announc.">
        <title>Draft genome sequences for Neonectria magnoliae and Neonectria punicea, canker pathogens of Liriodendron tulipifera and Acer saccharum in West Virginia.</title>
        <authorList>
            <person name="Petronek H.M."/>
            <person name="Kasson M.T."/>
            <person name="Metheny A.M."/>
            <person name="Stauder C.M."/>
            <person name="Lovett B."/>
            <person name="Lynch S.C."/>
            <person name="Garnas J.R."/>
            <person name="Kasson L.R."/>
            <person name="Stajich J.E."/>
        </authorList>
    </citation>
    <scope>NUCLEOTIDE SEQUENCE [LARGE SCALE GENOMIC DNA]</scope>
    <source>
        <strain evidence="1 2">NRRL 64653</strain>
    </source>
</reference>
<protein>
    <recommendedName>
        <fullName evidence="3">Short-chain dehydrogenase</fullName>
    </recommendedName>
</protein>
<dbReference type="Proteomes" id="UP001498476">
    <property type="component" value="Unassembled WGS sequence"/>
</dbReference>
<dbReference type="SUPFAM" id="SSF51735">
    <property type="entry name" value="NAD(P)-binding Rossmann-fold domains"/>
    <property type="match status" value="1"/>
</dbReference>
<dbReference type="Gene3D" id="3.40.50.720">
    <property type="entry name" value="NAD(P)-binding Rossmann-like Domain"/>
    <property type="match status" value="1"/>
</dbReference>
<evidence type="ECO:0000313" key="2">
    <source>
        <dbReference type="Proteomes" id="UP001498476"/>
    </source>
</evidence>
<organism evidence="1 2">
    <name type="scientific">Neonectria punicea</name>
    <dbReference type="NCBI Taxonomy" id="979145"/>
    <lineage>
        <taxon>Eukaryota</taxon>
        <taxon>Fungi</taxon>
        <taxon>Dikarya</taxon>
        <taxon>Ascomycota</taxon>
        <taxon>Pezizomycotina</taxon>
        <taxon>Sordariomycetes</taxon>
        <taxon>Hypocreomycetidae</taxon>
        <taxon>Hypocreales</taxon>
        <taxon>Nectriaceae</taxon>
        <taxon>Neonectria</taxon>
    </lineage>
</organism>
<gene>
    <name evidence="1" type="ORF">QQX98_009705</name>
</gene>
<sequence>MAPASTFNPDRDIPSLEGKVILITGGNIGLGRESALAFSKHKPSQLWIAARNAKTAAITIADIEKLAPGISVHYLELDLLRLHQEGHKDLPRLRLPT</sequence>
<name>A0ABR1GRZ5_9HYPO</name>
<proteinExistence type="predicted"/>
<evidence type="ECO:0008006" key="3">
    <source>
        <dbReference type="Google" id="ProtNLM"/>
    </source>
</evidence>
<comment type="caution">
    <text evidence="1">The sequence shown here is derived from an EMBL/GenBank/DDBJ whole genome shotgun (WGS) entry which is preliminary data.</text>
</comment>
<dbReference type="InterPro" id="IPR036291">
    <property type="entry name" value="NAD(P)-bd_dom_sf"/>
</dbReference>
<accession>A0ABR1GRZ5</accession>
<evidence type="ECO:0000313" key="1">
    <source>
        <dbReference type="EMBL" id="KAK7408114.1"/>
    </source>
</evidence>
<keyword evidence="2" id="KW-1185">Reference proteome</keyword>